<organism evidence="1 2">
    <name type="scientific">Riccia sorocarpa</name>
    <dbReference type="NCBI Taxonomy" id="122646"/>
    <lineage>
        <taxon>Eukaryota</taxon>
        <taxon>Viridiplantae</taxon>
        <taxon>Streptophyta</taxon>
        <taxon>Embryophyta</taxon>
        <taxon>Marchantiophyta</taxon>
        <taxon>Marchantiopsida</taxon>
        <taxon>Marchantiidae</taxon>
        <taxon>Marchantiales</taxon>
        <taxon>Ricciaceae</taxon>
        <taxon>Riccia</taxon>
    </lineage>
</organism>
<dbReference type="Proteomes" id="UP001633002">
    <property type="component" value="Unassembled WGS sequence"/>
</dbReference>
<comment type="caution">
    <text evidence="1">The sequence shown here is derived from an EMBL/GenBank/DDBJ whole genome shotgun (WGS) entry which is preliminary data.</text>
</comment>
<keyword evidence="2" id="KW-1185">Reference proteome</keyword>
<gene>
    <name evidence="1" type="ORF">R1sor_015244</name>
</gene>
<evidence type="ECO:0000313" key="1">
    <source>
        <dbReference type="EMBL" id="KAL3688935.1"/>
    </source>
</evidence>
<accession>A0ABD3HBQ5</accession>
<dbReference type="EMBL" id="JBJQOH010000004">
    <property type="protein sequence ID" value="KAL3688935.1"/>
    <property type="molecule type" value="Genomic_DNA"/>
</dbReference>
<reference evidence="1 2" key="1">
    <citation type="submission" date="2024-09" db="EMBL/GenBank/DDBJ databases">
        <title>Chromosome-scale assembly of Riccia sorocarpa.</title>
        <authorList>
            <person name="Paukszto L."/>
        </authorList>
    </citation>
    <scope>NUCLEOTIDE SEQUENCE [LARGE SCALE GENOMIC DNA]</scope>
    <source>
        <strain evidence="1">LP-2024</strain>
        <tissue evidence="1">Aerial parts of the thallus</tissue>
    </source>
</reference>
<name>A0ABD3HBQ5_9MARC</name>
<proteinExistence type="predicted"/>
<sequence length="172" mass="19987">MSVGLCAKGIAMIERTMRQFLWGFSEPGKPKTPLIAWRKLHYPKELGGLGWTGLQQRMAAQLSSKLLRCLQSNGEMVNWQRKLERKRNQLTMLIHQNSSRQLTTYNNLEELLELATADWSMRIPILCIVAHWIALVWQDRNHHQFSNVRTCAPLKIIINRALDETNAMRRPL</sequence>
<dbReference type="AlphaFoldDB" id="A0ABD3HBQ5"/>
<protein>
    <submittedName>
        <fullName evidence="1">Uncharacterized protein</fullName>
    </submittedName>
</protein>
<evidence type="ECO:0000313" key="2">
    <source>
        <dbReference type="Proteomes" id="UP001633002"/>
    </source>
</evidence>